<evidence type="ECO:0000313" key="1">
    <source>
        <dbReference type="EMBL" id="SVD82283.1"/>
    </source>
</evidence>
<dbReference type="EMBL" id="UINC01175590">
    <property type="protein sequence ID" value="SVD82283.1"/>
    <property type="molecule type" value="Genomic_DNA"/>
</dbReference>
<gene>
    <name evidence="1" type="ORF">METZ01_LOCUS435137</name>
</gene>
<proteinExistence type="predicted"/>
<feature type="non-terminal residue" evidence="1">
    <location>
        <position position="28"/>
    </location>
</feature>
<name>A0A382YG75_9ZZZZ</name>
<reference evidence="1" key="1">
    <citation type="submission" date="2018-05" db="EMBL/GenBank/DDBJ databases">
        <authorList>
            <person name="Lanie J.A."/>
            <person name="Ng W.-L."/>
            <person name="Kazmierczak K.M."/>
            <person name="Andrzejewski T.M."/>
            <person name="Davidsen T.M."/>
            <person name="Wayne K.J."/>
            <person name="Tettelin H."/>
            <person name="Glass J.I."/>
            <person name="Rusch D."/>
            <person name="Podicherti R."/>
            <person name="Tsui H.-C.T."/>
            <person name="Winkler M.E."/>
        </authorList>
    </citation>
    <scope>NUCLEOTIDE SEQUENCE</scope>
</reference>
<sequence>GRNPPLRSGSCSDWPSIACSASGSAVAT</sequence>
<protein>
    <submittedName>
        <fullName evidence="1">Uncharacterized protein</fullName>
    </submittedName>
</protein>
<dbReference type="AlphaFoldDB" id="A0A382YG75"/>
<organism evidence="1">
    <name type="scientific">marine metagenome</name>
    <dbReference type="NCBI Taxonomy" id="408172"/>
    <lineage>
        <taxon>unclassified sequences</taxon>
        <taxon>metagenomes</taxon>
        <taxon>ecological metagenomes</taxon>
    </lineage>
</organism>
<feature type="non-terminal residue" evidence="1">
    <location>
        <position position="1"/>
    </location>
</feature>
<accession>A0A382YG75</accession>